<comment type="caution">
    <text evidence="4">The sequence shown here is derived from an EMBL/GenBank/DDBJ whole genome shotgun (WGS) entry which is preliminary data.</text>
</comment>
<feature type="transmembrane region" description="Helical" evidence="2">
    <location>
        <begin position="89"/>
        <end position="106"/>
    </location>
</feature>
<dbReference type="InterPro" id="IPR036691">
    <property type="entry name" value="Endo/exonu/phosph_ase_sf"/>
</dbReference>
<dbReference type="InterPro" id="IPR005135">
    <property type="entry name" value="Endo/exonuclease/phosphatase"/>
</dbReference>
<evidence type="ECO:0000313" key="5">
    <source>
        <dbReference type="Proteomes" id="UP001052739"/>
    </source>
</evidence>
<evidence type="ECO:0000256" key="1">
    <source>
        <dbReference type="SAM" id="MobiDB-lite"/>
    </source>
</evidence>
<organism evidence="4 5">
    <name type="scientific">Streptomyces hydrogenans</name>
    <dbReference type="NCBI Taxonomy" id="1873719"/>
    <lineage>
        <taxon>Bacteria</taxon>
        <taxon>Bacillati</taxon>
        <taxon>Actinomycetota</taxon>
        <taxon>Actinomycetes</taxon>
        <taxon>Kitasatosporales</taxon>
        <taxon>Streptomycetaceae</taxon>
        <taxon>Streptomyces</taxon>
    </lineage>
</organism>
<dbReference type="Pfam" id="PF03372">
    <property type="entry name" value="Exo_endo_phos"/>
    <property type="match status" value="1"/>
</dbReference>
<keyword evidence="2" id="KW-1133">Transmembrane helix</keyword>
<accession>A0ABQ3PQW6</accession>
<gene>
    <name evidence="4" type="ORF">Shyd_87860</name>
</gene>
<feature type="transmembrane region" description="Helical" evidence="2">
    <location>
        <begin position="54"/>
        <end position="74"/>
    </location>
</feature>
<name>A0ABQ3PQW6_9ACTN</name>
<evidence type="ECO:0000256" key="2">
    <source>
        <dbReference type="SAM" id="Phobius"/>
    </source>
</evidence>
<feature type="transmembrane region" description="Helical" evidence="2">
    <location>
        <begin position="113"/>
        <end position="132"/>
    </location>
</feature>
<dbReference type="SUPFAM" id="SSF56219">
    <property type="entry name" value="DNase I-like"/>
    <property type="match status" value="1"/>
</dbReference>
<protein>
    <submittedName>
        <fullName evidence="4">Membrane protein</fullName>
    </submittedName>
</protein>
<dbReference type="Proteomes" id="UP001052739">
    <property type="component" value="Unassembled WGS sequence"/>
</dbReference>
<sequence>MTTARTVSGAPVHGAERDDPSDGTTTEAGSTPQGRSTEPGRWWRSWRAARSRRGGTITTACSVLLALVIAGHRLIPDGPGHLGSLVETLLPWTALALPALLAAGLLRRSRTATAALLIPVTAWLAVFGGRFADKSSPGGDLTVVSHNVRQENPDPHGTAQSLIASRADVLALQELSPDTAPAYEQALAATYPHHFYQGTVGLWSRYPLRDARPLPIMPWTRALRATVDTPRGPLAVYVAHLPSVRVTPAGFTVGTRDEALGRLAEDLRSERARRVVVVGDLNGSADDRSLRPLTRHMASAQSTAGEGLGFTWPARFPVVRIDQILLKGVRATSAWSLPATTSDHLPVAARISLGP</sequence>
<evidence type="ECO:0000259" key="3">
    <source>
        <dbReference type="Pfam" id="PF03372"/>
    </source>
</evidence>
<reference evidence="4" key="1">
    <citation type="submission" date="2024-05" db="EMBL/GenBank/DDBJ databases">
        <title>Whole genome shotgun sequence of Streptomyces hydrogenans NBRC 13475.</title>
        <authorList>
            <person name="Komaki H."/>
            <person name="Tamura T."/>
        </authorList>
    </citation>
    <scope>NUCLEOTIDE SEQUENCE</scope>
    <source>
        <strain evidence="4">NBRC 13475</strain>
    </source>
</reference>
<keyword evidence="2" id="KW-0812">Transmembrane</keyword>
<proteinExistence type="predicted"/>
<feature type="compositionally biased region" description="Polar residues" evidence="1">
    <location>
        <begin position="22"/>
        <end position="36"/>
    </location>
</feature>
<keyword evidence="2" id="KW-0472">Membrane</keyword>
<feature type="domain" description="Endonuclease/exonuclease/phosphatase" evidence="3">
    <location>
        <begin position="145"/>
        <end position="344"/>
    </location>
</feature>
<dbReference type="EMBL" id="BNDW01000117">
    <property type="protein sequence ID" value="GHI27415.1"/>
    <property type="molecule type" value="Genomic_DNA"/>
</dbReference>
<feature type="region of interest" description="Disordered" evidence="1">
    <location>
        <begin position="1"/>
        <end position="41"/>
    </location>
</feature>
<dbReference type="RefSeq" id="WP_190221804.1">
    <property type="nucleotide sequence ID" value="NZ_BNBS01000005.1"/>
</dbReference>
<dbReference type="Gene3D" id="3.60.10.10">
    <property type="entry name" value="Endonuclease/exonuclease/phosphatase"/>
    <property type="match status" value="1"/>
</dbReference>
<keyword evidence="5" id="KW-1185">Reference proteome</keyword>
<evidence type="ECO:0000313" key="4">
    <source>
        <dbReference type="EMBL" id="GHI27415.1"/>
    </source>
</evidence>